<dbReference type="PANTHER" id="PTHR11257">
    <property type="entry name" value="CHEMOSENSORY PROTEIN-RELATED"/>
    <property type="match status" value="1"/>
</dbReference>
<dbReference type="Pfam" id="PF03392">
    <property type="entry name" value="OS-D"/>
    <property type="match status" value="1"/>
</dbReference>
<dbReference type="InterPro" id="IPR005055">
    <property type="entry name" value="A10/PebIII"/>
</dbReference>
<reference evidence="1" key="1">
    <citation type="submission" date="2020-11" db="EMBL/GenBank/DDBJ databases">
        <authorList>
            <person name="Tran Van P."/>
        </authorList>
    </citation>
    <scope>NUCLEOTIDE SEQUENCE</scope>
</reference>
<dbReference type="EMBL" id="OB793984">
    <property type="protein sequence ID" value="CAD7429161.1"/>
    <property type="molecule type" value="Genomic_DNA"/>
</dbReference>
<dbReference type="SUPFAM" id="SSF100910">
    <property type="entry name" value="Chemosensory protein Csp2"/>
    <property type="match status" value="1"/>
</dbReference>
<name>A0A7R9HNY6_9NEOP</name>
<accession>A0A7R9HNY6</accession>
<proteinExistence type="predicted"/>
<sequence length="126" mass="14648">MLLATTLRVPGVVFGAPTPAKEKYPNRYDHLNVDEILANKRTTNVYVKCVLDKGPCPPEGQELKEHIPEALKTACEKCTSSQKSFIRKSIRFLDKNRPEDLELIKNHYDQDNLYRTKFMEFVYRDD</sequence>
<dbReference type="InterPro" id="IPR036682">
    <property type="entry name" value="OS_D_A10/PebIII_sf"/>
</dbReference>
<gene>
    <name evidence="1" type="ORF">TMSB3V08_LOCUS5946</name>
</gene>
<protein>
    <submittedName>
        <fullName evidence="1">Uncharacterized protein</fullName>
    </submittedName>
</protein>
<organism evidence="1">
    <name type="scientific">Timema monikensis</name>
    <dbReference type="NCBI Taxonomy" id="170555"/>
    <lineage>
        <taxon>Eukaryota</taxon>
        <taxon>Metazoa</taxon>
        <taxon>Ecdysozoa</taxon>
        <taxon>Arthropoda</taxon>
        <taxon>Hexapoda</taxon>
        <taxon>Insecta</taxon>
        <taxon>Pterygota</taxon>
        <taxon>Neoptera</taxon>
        <taxon>Polyneoptera</taxon>
        <taxon>Phasmatodea</taxon>
        <taxon>Timematodea</taxon>
        <taxon>Timematoidea</taxon>
        <taxon>Timematidae</taxon>
        <taxon>Timema</taxon>
    </lineage>
</organism>
<dbReference type="AlphaFoldDB" id="A0A7R9HNY6"/>
<dbReference type="PANTHER" id="PTHR11257:SF13">
    <property type="entry name" value="GEO07322P1"/>
    <property type="match status" value="1"/>
</dbReference>
<evidence type="ECO:0000313" key="1">
    <source>
        <dbReference type="EMBL" id="CAD7429161.1"/>
    </source>
</evidence>
<dbReference type="Gene3D" id="1.10.2080.10">
    <property type="entry name" value="Insect odorant-binding protein A10/Ejaculatory bulb-specific protein 3"/>
    <property type="match status" value="1"/>
</dbReference>